<dbReference type="Pfam" id="PF13193">
    <property type="entry name" value="AMP-binding_C"/>
    <property type="match status" value="1"/>
</dbReference>
<dbReference type="PANTHER" id="PTHR43201:SF5">
    <property type="entry name" value="MEDIUM-CHAIN ACYL-COA LIGASE ACSF2, MITOCHONDRIAL"/>
    <property type="match status" value="1"/>
</dbReference>
<dbReference type="InterPro" id="IPR020845">
    <property type="entry name" value="AMP-binding_CS"/>
</dbReference>
<dbReference type="Gene3D" id="3.30.300.30">
    <property type="match status" value="1"/>
</dbReference>
<dbReference type="Proteomes" id="UP000004931">
    <property type="component" value="Unassembled WGS sequence"/>
</dbReference>
<reference evidence="5 6" key="1">
    <citation type="journal article" date="2010" name="J. Bacteriol.">
        <title>Genome sequence of the oligotrophic marine Gammaproteobacterium HTCC2143, isolated from the Oregon Coast.</title>
        <authorList>
            <person name="Oh H.M."/>
            <person name="Kang I."/>
            <person name="Ferriera S."/>
            <person name="Giovannoni S.J."/>
            <person name="Cho J.C."/>
        </authorList>
    </citation>
    <scope>NUCLEOTIDE SEQUENCE [LARGE SCALE GENOMIC DNA]</scope>
    <source>
        <strain evidence="5 6">HTCC2143</strain>
    </source>
</reference>
<evidence type="ECO:0000313" key="6">
    <source>
        <dbReference type="Proteomes" id="UP000004931"/>
    </source>
</evidence>
<accession>A0YAA8</accession>
<dbReference type="Gene3D" id="3.40.50.12780">
    <property type="entry name" value="N-terminal domain of ligase-like"/>
    <property type="match status" value="1"/>
</dbReference>
<evidence type="ECO:0000256" key="2">
    <source>
        <dbReference type="ARBA" id="ARBA00022598"/>
    </source>
</evidence>
<protein>
    <submittedName>
        <fullName evidence="5">Probable acid-CoA ligase</fullName>
    </submittedName>
</protein>
<dbReference type="PANTHER" id="PTHR43201">
    <property type="entry name" value="ACYL-COA SYNTHETASE"/>
    <property type="match status" value="1"/>
</dbReference>
<dbReference type="CDD" id="cd17631">
    <property type="entry name" value="FACL_FadD13-like"/>
    <property type="match status" value="1"/>
</dbReference>
<dbReference type="OrthoDB" id="9047442at2"/>
<sequence length="508" mass="56170">MYTKVHDWIATHAGTRPNAIAITDLFSEREYTYAQMNERVAQCAGFLRDGLNIQQGQHVAILSQNSSDFMEILFACARIGAVLVPLNYRLVADELDFITGDAEAKALFCDADFLEVGKEVAMGCDLPLIDMQGDGSKSRYEYGLAEAVPIYHMVDQDLSALWVIMYTSGTTGRPKGARITHYVMQSNNLNNMSNSNITQSSISLTFMPVFHIGGLNCYTVPTLFVGGRILMMRSFDAATTLAALNNKTVQVTHFLGVPATFQFMCQHPDFEHFDPSGIELATVGAAPMPVPLLKIWIEKGLQLQQGYGMTETGPSVFSLPREYALEKIGSCGKTLMFTKVRIVADDGSDVSANEIGELWVQGGNIIESYWNRPEANVKDFVDGWFRTGDAARIDEDGFYYIVDRTKDMYISGGENVYPAEVENTIYQLEDITEAAVIGLPDEKWGEIGCVVAVLKSGSTLTEEDILNHCDGKMAKFKLPRSVRFIDALPRNTTGKVLKTVLRQQAQQG</sequence>
<feature type="domain" description="AMP-dependent synthetase/ligase" evidence="3">
    <location>
        <begin position="11"/>
        <end position="370"/>
    </location>
</feature>
<dbReference type="eggNOG" id="COG0318">
    <property type="taxonomic scope" value="Bacteria"/>
</dbReference>
<name>A0YAA8_9GAMM</name>
<feature type="domain" description="AMP-binding enzyme C-terminal" evidence="4">
    <location>
        <begin position="420"/>
        <end position="495"/>
    </location>
</feature>
<comment type="caution">
    <text evidence="5">The sequence shown here is derived from an EMBL/GenBank/DDBJ whole genome shotgun (WGS) entry which is preliminary data.</text>
</comment>
<dbReference type="AlphaFoldDB" id="A0YAA8"/>
<keyword evidence="2 5" id="KW-0436">Ligase</keyword>
<dbReference type="EMBL" id="AAVT01000001">
    <property type="protein sequence ID" value="EAW33062.1"/>
    <property type="molecule type" value="Genomic_DNA"/>
</dbReference>
<dbReference type="PROSITE" id="PS00455">
    <property type="entry name" value="AMP_BINDING"/>
    <property type="match status" value="1"/>
</dbReference>
<evidence type="ECO:0000256" key="1">
    <source>
        <dbReference type="ARBA" id="ARBA00006432"/>
    </source>
</evidence>
<gene>
    <name evidence="5" type="ORF">GP2143_17441</name>
</gene>
<dbReference type="InterPro" id="IPR000873">
    <property type="entry name" value="AMP-dep_synth/lig_dom"/>
</dbReference>
<dbReference type="GO" id="GO:0006631">
    <property type="term" value="P:fatty acid metabolic process"/>
    <property type="evidence" value="ECO:0007669"/>
    <property type="project" value="TreeGrafter"/>
</dbReference>
<dbReference type="GO" id="GO:0031956">
    <property type="term" value="F:medium-chain fatty acid-CoA ligase activity"/>
    <property type="evidence" value="ECO:0007669"/>
    <property type="project" value="TreeGrafter"/>
</dbReference>
<dbReference type="InterPro" id="IPR025110">
    <property type="entry name" value="AMP-bd_C"/>
</dbReference>
<dbReference type="InterPro" id="IPR042099">
    <property type="entry name" value="ANL_N_sf"/>
</dbReference>
<dbReference type="Pfam" id="PF00501">
    <property type="entry name" value="AMP-binding"/>
    <property type="match status" value="1"/>
</dbReference>
<dbReference type="STRING" id="247633.GP2143_17441"/>
<comment type="similarity">
    <text evidence="1">Belongs to the ATP-dependent AMP-binding enzyme family.</text>
</comment>
<dbReference type="SUPFAM" id="SSF56801">
    <property type="entry name" value="Acetyl-CoA synthetase-like"/>
    <property type="match status" value="1"/>
</dbReference>
<keyword evidence="6" id="KW-1185">Reference proteome</keyword>
<dbReference type="NCBIfam" id="NF004837">
    <property type="entry name" value="PRK06187.1"/>
    <property type="match status" value="1"/>
</dbReference>
<evidence type="ECO:0000259" key="4">
    <source>
        <dbReference type="Pfam" id="PF13193"/>
    </source>
</evidence>
<dbReference type="InterPro" id="IPR045851">
    <property type="entry name" value="AMP-bd_C_sf"/>
</dbReference>
<evidence type="ECO:0000313" key="5">
    <source>
        <dbReference type="EMBL" id="EAW33062.1"/>
    </source>
</evidence>
<evidence type="ECO:0000259" key="3">
    <source>
        <dbReference type="Pfam" id="PF00501"/>
    </source>
</evidence>
<organism evidence="5 6">
    <name type="scientific">marine gamma proteobacterium HTCC2143</name>
    <dbReference type="NCBI Taxonomy" id="247633"/>
    <lineage>
        <taxon>Bacteria</taxon>
        <taxon>Pseudomonadati</taxon>
        <taxon>Pseudomonadota</taxon>
        <taxon>Gammaproteobacteria</taxon>
        <taxon>Cellvibrionales</taxon>
        <taxon>Spongiibacteraceae</taxon>
        <taxon>BD1-7 clade</taxon>
    </lineage>
</organism>
<proteinExistence type="inferred from homology"/>
<dbReference type="FunFam" id="3.30.300.30:FF:000008">
    <property type="entry name" value="2,3-dihydroxybenzoate-AMP ligase"/>
    <property type="match status" value="1"/>
</dbReference>